<dbReference type="OrthoDB" id="1188001at2"/>
<accession>A0A1M6SV54</accession>
<protein>
    <submittedName>
        <fullName evidence="3 4">Protein tyrosine phosphatase</fullName>
    </submittedName>
</protein>
<dbReference type="PANTHER" id="PTHR31126:SF1">
    <property type="entry name" value="TYROSINE SPECIFIC PROTEIN PHOSPHATASES DOMAIN-CONTAINING PROTEIN"/>
    <property type="match status" value="1"/>
</dbReference>
<dbReference type="InterPro" id="IPR026893">
    <property type="entry name" value="Tyr/Ser_Pase_IphP-type"/>
</dbReference>
<reference evidence="6" key="4">
    <citation type="journal article" date="2019" name="Int. J. Syst. Evol. Microbiol.">
        <title>The Global Catalogue of Microorganisms (GCM) 10K type strain sequencing project: providing services to taxonomists for standard genome sequencing and annotation.</title>
        <authorList>
            <consortium name="The Broad Institute Genomics Platform"/>
            <consortium name="The Broad Institute Genome Sequencing Center for Infectious Disease"/>
            <person name="Wu L."/>
            <person name="Ma J."/>
        </authorList>
    </citation>
    <scope>NUCLEOTIDE SEQUENCE [LARGE SCALE GENOMIC DNA]</scope>
    <source>
        <strain evidence="6">CGMCC 1.12707</strain>
    </source>
</reference>
<comment type="similarity">
    <text evidence="1">Belongs to the protein-tyrosine phosphatase family.</text>
</comment>
<dbReference type="PROSITE" id="PS50056">
    <property type="entry name" value="TYR_PHOSPHATASE_2"/>
    <property type="match status" value="1"/>
</dbReference>
<keyword evidence="6" id="KW-1185">Reference proteome</keyword>
<dbReference type="SUPFAM" id="SSF52799">
    <property type="entry name" value="(Phosphotyrosine protein) phosphatases II"/>
    <property type="match status" value="1"/>
</dbReference>
<reference evidence="3" key="1">
    <citation type="journal article" date="2014" name="Int. J. Syst. Evol. Microbiol.">
        <title>Complete genome of a new Firmicutes species belonging to the dominant human colonic microbiota ('Ruminococcus bicirculans') reveals two chromosomes and a selective capacity to utilize plant glucans.</title>
        <authorList>
            <consortium name="NISC Comparative Sequencing Program"/>
            <person name="Wegmann U."/>
            <person name="Louis P."/>
            <person name="Goesmann A."/>
            <person name="Henrissat B."/>
            <person name="Duncan S.H."/>
            <person name="Flint H.J."/>
        </authorList>
    </citation>
    <scope>NUCLEOTIDE SEQUENCE</scope>
    <source>
        <strain evidence="3">CGMCC 1.12707</strain>
    </source>
</reference>
<reference evidence="5" key="3">
    <citation type="submission" date="2016-11" db="EMBL/GenBank/DDBJ databases">
        <authorList>
            <person name="Varghese N."/>
            <person name="Submissions S."/>
        </authorList>
    </citation>
    <scope>NUCLEOTIDE SEQUENCE [LARGE SCALE GENOMIC DNA]</scope>
    <source>
        <strain evidence="5">DSM 27989</strain>
    </source>
</reference>
<dbReference type="Proteomes" id="UP000184120">
    <property type="component" value="Unassembled WGS sequence"/>
</dbReference>
<organism evidence="4 5">
    <name type="scientific">Chishuiella changwenlii</name>
    <dbReference type="NCBI Taxonomy" id="1434701"/>
    <lineage>
        <taxon>Bacteria</taxon>
        <taxon>Pseudomonadati</taxon>
        <taxon>Bacteroidota</taxon>
        <taxon>Flavobacteriia</taxon>
        <taxon>Flavobacteriales</taxon>
        <taxon>Weeksellaceae</taxon>
        <taxon>Chishuiella</taxon>
    </lineage>
</organism>
<dbReference type="STRING" id="1434701.SAMN05443634_101137"/>
<name>A0A1M6SV54_9FLAO</name>
<dbReference type="Pfam" id="PF13350">
    <property type="entry name" value="Y_phosphatase3"/>
    <property type="match status" value="1"/>
</dbReference>
<feature type="domain" description="Tyrosine specific protein phosphatases" evidence="2">
    <location>
        <begin position="154"/>
        <end position="225"/>
    </location>
</feature>
<evidence type="ECO:0000313" key="4">
    <source>
        <dbReference type="EMBL" id="SHK48601.1"/>
    </source>
</evidence>
<dbReference type="GO" id="GO:0004721">
    <property type="term" value="F:phosphoprotein phosphatase activity"/>
    <property type="evidence" value="ECO:0007669"/>
    <property type="project" value="InterPro"/>
</dbReference>
<dbReference type="EMBL" id="FRBH01000001">
    <property type="protein sequence ID" value="SHK48601.1"/>
    <property type="molecule type" value="Genomic_DNA"/>
</dbReference>
<dbReference type="RefSeq" id="WP_072928901.1">
    <property type="nucleotide sequence ID" value="NZ_BMFL01000022.1"/>
</dbReference>
<reference evidence="3" key="5">
    <citation type="submission" date="2024-05" db="EMBL/GenBank/DDBJ databases">
        <authorList>
            <person name="Sun Q."/>
            <person name="Zhou Y."/>
        </authorList>
    </citation>
    <scope>NUCLEOTIDE SEQUENCE</scope>
    <source>
        <strain evidence="3">CGMCC 1.12707</strain>
    </source>
</reference>
<dbReference type="PROSITE" id="PS51257">
    <property type="entry name" value="PROKAR_LIPOPROTEIN"/>
    <property type="match status" value="1"/>
</dbReference>
<evidence type="ECO:0000313" key="6">
    <source>
        <dbReference type="Proteomes" id="UP000650994"/>
    </source>
</evidence>
<dbReference type="Gene3D" id="3.90.190.10">
    <property type="entry name" value="Protein tyrosine phosphatase superfamily"/>
    <property type="match status" value="1"/>
</dbReference>
<dbReference type="InterPro" id="IPR016130">
    <property type="entry name" value="Tyr_Pase_AS"/>
</dbReference>
<evidence type="ECO:0000313" key="5">
    <source>
        <dbReference type="Proteomes" id="UP000184120"/>
    </source>
</evidence>
<evidence type="ECO:0000313" key="3">
    <source>
        <dbReference type="EMBL" id="GGF09184.1"/>
    </source>
</evidence>
<evidence type="ECO:0000256" key="1">
    <source>
        <dbReference type="ARBA" id="ARBA00009580"/>
    </source>
</evidence>
<dbReference type="PANTHER" id="PTHR31126">
    <property type="entry name" value="TYROSINE-PROTEIN PHOSPHATASE"/>
    <property type="match status" value="1"/>
</dbReference>
<proteinExistence type="inferred from homology"/>
<dbReference type="AlphaFoldDB" id="A0A1M6SV54"/>
<evidence type="ECO:0000259" key="2">
    <source>
        <dbReference type="PROSITE" id="PS50056"/>
    </source>
</evidence>
<dbReference type="Proteomes" id="UP000650994">
    <property type="component" value="Unassembled WGS sequence"/>
</dbReference>
<reference evidence="4" key="2">
    <citation type="submission" date="2016-11" db="EMBL/GenBank/DDBJ databases">
        <authorList>
            <person name="Jaros S."/>
            <person name="Januszkiewicz K."/>
            <person name="Wedrychowicz H."/>
        </authorList>
    </citation>
    <scope>NUCLEOTIDE SEQUENCE [LARGE SCALE GENOMIC DNA]</scope>
    <source>
        <strain evidence="4">DSM 27989</strain>
    </source>
</reference>
<dbReference type="EMBL" id="BMFL01000022">
    <property type="protein sequence ID" value="GGF09184.1"/>
    <property type="molecule type" value="Genomic_DNA"/>
</dbReference>
<sequence length="289" mass="33620">MLKNIIFLLIISTTISCSSYRFSQPEYGVNNGGNKEIKLKKVYNLRDLGGIENQDNKKLKTGKIYRSANLEKLKSSSFKDLEKLGIKQVIDLRTLQEIEDKPDHLPSDIEYINLRAFEDKGDQLTEARKLVLKGKVNAEDAEKRMLDFYVEYVTEKPEVIKQIIHEILDAEQPVLFHCTAGKDRTGIVSALIMKILNFDDETIFQTYLQSNNQREKIIKKRLKLANNLHFLYPKMDIGVLEKLSWIERSYLQKSFDTIDEKYGSMDNYIRDVLGISDEARRSYQAKYME</sequence>
<dbReference type="InterPro" id="IPR000387">
    <property type="entry name" value="Tyr_Pase_dom"/>
</dbReference>
<dbReference type="InterPro" id="IPR029021">
    <property type="entry name" value="Prot-tyrosine_phosphatase-like"/>
</dbReference>
<dbReference type="PROSITE" id="PS00383">
    <property type="entry name" value="TYR_PHOSPHATASE_1"/>
    <property type="match status" value="1"/>
</dbReference>
<gene>
    <name evidence="3" type="ORF">GCM10010984_27900</name>
    <name evidence="4" type="ORF">SAMN05443634_101137</name>
</gene>